<dbReference type="Pfam" id="PF05175">
    <property type="entry name" value="MTS"/>
    <property type="match status" value="1"/>
</dbReference>
<reference evidence="10" key="1">
    <citation type="journal article" date="2019" name="Int. J. Syst. Evol. Microbiol.">
        <title>The Global Catalogue of Microorganisms (GCM) 10K type strain sequencing project: providing services to taxonomists for standard genome sequencing and annotation.</title>
        <authorList>
            <consortium name="The Broad Institute Genomics Platform"/>
            <consortium name="The Broad Institute Genome Sequencing Center for Infectious Disease"/>
            <person name="Wu L."/>
            <person name="Ma J."/>
        </authorList>
    </citation>
    <scope>NUCLEOTIDE SEQUENCE [LARGE SCALE GENOMIC DNA]</scope>
    <source>
        <strain evidence="10">KCTC 15012</strain>
    </source>
</reference>
<dbReference type="InterPro" id="IPR040758">
    <property type="entry name" value="PrmC_N"/>
</dbReference>
<feature type="domain" description="Methyltransferase small" evidence="7">
    <location>
        <begin position="118"/>
        <end position="197"/>
    </location>
</feature>
<dbReference type="InterPro" id="IPR050320">
    <property type="entry name" value="N5-glutamine_MTase"/>
</dbReference>
<comment type="catalytic activity">
    <reaction evidence="4 5">
        <text>L-glutaminyl-[peptide chain release factor] + S-adenosyl-L-methionine = N(5)-methyl-L-glutaminyl-[peptide chain release factor] + S-adenosyl-L-homocysteine + H(+)</text>
        <dbReference type="Rhea" id="RHEA:42896"/>
        <dbReference type="Rhea" id="RHEA-COMP:10271"/>
        <dbReference type="Rhea" id="RHEA-COMP:10272"/>
        <dbReference type="ChEBI" id="CHEBI:15378"/>
        <dbReference type="ChEBI" id="CHEBI:30011"/>
        <dbReference type="ChEBI" id="CHEBI:57856"/>
        <dbReference type="ChEBI" id="CHEBI:59789"/>
        <dbReference type="ChEBI" id="CHEBI:61891"/>
        <dbReference type="EC" id="2.1.1.297"/>
    </reaction>
</comment>
<dbReference type="InterPro" id="IPR019874">
    <property type="entry name" value="RF_methyltr_PrmC"/>
</dbReference>
<feature type="domain" description="Release factor glutamine methyltransferase N-terminal" evidence="8">
    <location>
        <begin position="5"/>
        <end position="73"/>
    </location>
</feature>
<dbReference type="PANTHER" id="PTHR18895:SF74">
    <property type="entry name" value="MTRF1L RELEASE FACTOR GLUTAMINE METHYLTRANSFERASE"/>
    <property type="match status" value="1"/>
</dbReference>
<feature type="binding site" evidence="5">
    <location>
        <position position="146"/>
    </location>
    <ligand>
        <name>S-adenosyl-L-methionine</name>
        <dbReference type="ChEBI" id="CHEBI:59789"/>
    </ligand>
</feature>
<dbReference type="PANTHER" id="PTHR18895">
    <property type="entry name" value="HEMK METHYLTRANSFERASE"/>
    <property type="match status" value="1"/>
</dbReference>
<feature type="compositionally biased region" description="Basic and acidic residues" evidence="6">
    <location>
        <begin position="282"/>
        <end position="295"/>
    </location>
</feature>
<dbReference type="EMBL" id="JBHSPP010000006">
    <property type="protein sequence ID" value="MFC5705527.1"/>
    <property type="molecule type" value="Genomic_DNA"/>
</dbReference>
<evidence type="ECO:0000313" key="10">
    <source>
        <dbReference type="Proteomes" id="UP001596132"/>
    </source>
</evidence>
<keyword evidence="10" id="KW-1185">Reference proteome</keyword>
<feature type="binding site" evidence="5">
    <location>
        <begin position="189"/>
        <end position="192"/>
    </location>
    <ligand>
        <name>substrate</name>
    </ligand>
</feature>
<dbReference type="Gene3D" id="3.40.50.150">
    <property type="entry name" value="Vaccinia Virus protein VP39"/>
    <property type="match status" value="1"/>
</dbReference>
<dbReference type="NCBIfam" id="TIGR03534">
    <property type="entry name" value="RF_mod_PrmC"/>
    <property type="match status" value="1"/>
</dbReference>
<evidence type="ECO:0000256" key="3">
    <source>
        <dbReference type="ARBA" id="ARBA00022691"/>
    </source>
</evidence>
<dbReference type="Pfam" id="PF17827">
    <property type="entry name" value="PrmC_N"/>
    <property type="match status" value="1"/>
</dbReference>
<evidence type="ECO:0000256" key="4">
    <source>
        <dbReference type="ARBA" id="ARBA00048391"/>
    </source>
</evidence>
<accession>A0ABW0Y7G1</accession>
<comment type="function">
    <text evidence="5">Methylates the class 1 translation termination release factors RF1/PrfA and RF2/PrfB on the glutamine residue of the universally conserved GGQ motif.</text>
</comment>
<evidence type="ECO:0000259" key="8">
    <source>
        <dbReference type="Pfam" id="PF17827"/>
    </source>
</evidence>
<comment type="caution">
    <text evidence="9">The sequence shown here is derived from an EMBL/GenBank/DDBJ whole genome shotgun (WGS) entry which is preliminary data.</text>
</comment>
<gene>
    <name evidence="5 9" type="primary">prmC</name>
    <name evidence="9" type="ORF">ACFPVW_05440</name>
</gene>
<dbReference type="PROSITE" id="PS00092">
    <property type="entry name" value="N6_MTASE"/>
    <property type="match status" value="1"/>
</dbReference>
<dbReference type="EC" id="2.1.1.297" evidence="5"/>
<dbReference type="Proteomes" id="UP001596132">
    <property type="component" value="Unassembled WGS sequence"/>
</dbReference>
<evidence type="ECO:0000259" key="7">
    <source>
        <dbReference type="Pfam" id="PF05175"/>
    </source>
</evidence>
<keyword evidence="2 5" id="KW-0808">Transferase</keyword>
<dbReference type="InterPro" id="IPR007848">
    <property type="entry name" value="Small_mtfrase_dom"/>
</dbReference>
<organism evidence="9 10">
    <name type="scientific">Aeromonas eucrenophila</name>
    <dbReference type="NCBI Taxonomy" id="649"/>
    <lineage>
        <taxon>Bacteria</taxon>
        <taxon>Pseudomonadati</taxon>
        <taxon>Pseudomonadota</taxon>
        <taxon>Gammaproteobacteria</taxon>
        <taxon>Aeromonadales</taxon>
        <taxon>Aeromonadaceae</taxon>
        <taxon>Aeromonas</taxon>
    </lineage>
</organism>
<protein>
    <recommendedName>
        <fullName evidence="5">Release factor glutamine methyltransferase</fullName>
        <shortName evidence="5">RF MTase</shortName>
        <ecNumber evidence="5">2.1.1.297</ecNumber>
    </recommendedName>
    <alternativeName>
        <fullName evidence="5">N5-glutamine methyltransferase PrmC</fullName>
    </alternativeName>
    <alternativeName>
        <fullName evidence="5">Protein-(glutamine-N5) MTase PrmC</fullName>
    </alternativeName>
    <alternativeName>
        <fullName evidence="5">Protein-glutamine N-methyltransferase PrmC</fullName>
    </alternativeName>
</protein>
<dbReference type="InterPro" id="IPR004556">
    <property type="entry name" value="HemK-like"/>
</dbReference>
<evidence type="ECO:0000256" key="6">
    <source>
        <dbReference type="SAM" id="MobiDB-lite"/>
    </source>
</evidence>
<dbReference type="RefSeq" id="WP_042643883.1">
    <property type="nucleotide sequence ID" value="NZ_CDDF01000017.1"/>
</dbReference>
<evidence type="ECO:0000313" key="9">
    <source>
        <dbReference type="EMBL" id="MFC5705527.1"/>
    </source>
</evidence>
<comment type="similarity">
    <text evidence="5">Belongs to the protein N5-glutamine methyltransferase family. PrmC subfamily.</text>
</comment>
<keyword evidence="1 5" id="KW-0489">Methyltransferase</keyword>
<dbReference type="CDD" id="cd02440">
    <property type="entry name" value="AdoMet_MTases"/>
    <property type="match status" value="1"/>
</dbReference>
<dbReference type="GO" id="GO:0102559">
    <property type="term" value="F:peptide chain release factor N(5)-glutamine methyltransferase activity"/>
    <property type="evidence" value="ECO:0007669"/>
    <property type="project" value="UniProtKB-EC"/>
</dbReference>
<keyword evidence="3 5" id="KW-0949">S-adenosyl-L-methionine</keyword>
<dbReference type="InterPro" id="IPR002052">
    <property type="entry name" value="DNA_methylase_N6_adenine_CS"/>
</dbReference>
<sequence>MQIQQARTHIMAVLAAGESPRADADALLCHLLGCRRSYLMTWPERELDAAQQATLQGWLARRLAGEPIAHLVGEREFWSLPLRVSPATLIPRPDTEVLVEQALARLPEPAQVDQAPLTLLDLGTGTGAIALALKSERPDLNLWAVDRMPEAAALARANSAALGLPIEVRDGSWFEPLSDAPRFAMIVSNPPYIDGADPHLEEGDVRFEPRSALVADEQGLADIRLIVAQAPAHLTAGGWLLLEHGWDQGEPVRQLLLQRGYRQVETVRDYGDNERVTLGQWPHHEEPGSHSSEDN</sequence>
<feature type="binding site" evidence="5">
    <location>
        <position position="189"/>
    </location>
    <ligand>
        <name>S-adenosyl-L-methionine</name>
        <dbReference type="ChEBI" id="CHEBI:59789"/>
    </ligand>
</feature>
<evidence type="ECO:0000256" key="1">
    <source>
        <dbReference type="ARBA" id="ARBA00022603"/>
    </source>
</evidence>
<evidence type="ECO:0000256" key="2">
    <source>
        <dbReference type="ARBA" id="ARBA00022679"/>
    </source>
</evidence>
<feature type="binding site" evidence="5">
    <location>
        <begin position="123"/>
        <end position="127"/>
    </location>
    <ligand>
        <name>S-adenosyl-L-methionine</name>
        <dbReference type="ChEBI" id="CHEBI:59789"/>
    </ligand>
</feature>
<dbReference type="GO" id="GO:0032259">
    <property type="term" value="P:methylation"/>
    <property type="evidence" value="ECO:0007669"/>
    <property type="project" value="UniProtKB-KW"/>
</dbReference>
<feature type="region of interest" description="Disordered" evidence="6">
    <location>
        <begin position="275"/>
        <end position="295"/>
    </location>
</feature>
<proteinExistence type="inferred from homology"/>
<name>A0ABW0Y7G1_9GAMM</name>
<dbReference type="InterPro" id="IPR029063">
    <property type="entry name" value="SAM-dependent_MTases_sf"/>
</dbReference>
<evidence type="ECO:0000256" key="5">
    <source>
        <dbReference type="HAMAP-Rule" id="MF_02126"/>
    </source>
</evidence>
<dbReference type="Gene3D" id="1.10.8.10">
    <property type="entry name" value="DNA helicase RuvA subunit, C-terminal domain"/>
    <property type="match status" value="1"/>
</dbReference>
<feature type="binding site" evidence="5">
    <location>
        <position position="173"/>
    </location>
    <ligand>
        <name>S-adenosyl-L-methionine</name>
        <dbReference type="ChEBI" id="CHEBI:59789"/>
    </ligand>
</feature>
<dbReference type="NCBIfam" id="TIGR00536">
    <property type="entry name" value="hemK_fam"/>
    <property type="match status" value="1"/>
</dbReference>
<dbReference type="SUPFAM" id="SSF53335">
    <property type="entry name" value="S-adenosyl-L-methionine-dependent methyltransferases"/>
    <property type="match status" value="1"/>
</dbReference>
<dbReference type="HAMAP" id="MF_02126">
    <property type="entry name" value="RF_methyltr_PrmC"/>
    <property type="match status" value="1"/>
</dbReference>